<evidence type="ECO:0008006" key="4">
    <source>
        <dbReference type="Google" id="ProtNLM"/>
    </source>
</evidence>
<dbReference type="STRING" id="311180.SAMN04488050_12518"/>
<keyword evidence="3" id="KW-1185">Reference proteome</keyword>
<keyword evidence="1" id="KW-0812">Transmembrane</keyword>
<evidence type="ECO:0000313" key="3">
    <source>
        <dbReference type="Proteomes" id="UP000199392"/>
    </source>
</evidence>
<evidence type="ECO:0000256" key="1">
    <source>
        <dbReference type="SAM" id="Phobius"/>
    </source>
</evidence>
<sequence>MKRILALVLTLPATALAEPFERPIPQPQTEAAEFWFLVGSLALIAALAAVQWLVSRR</sequence>
<keyword evidence="1" id="KW-0472">Membrane</keyword>
<dbReference type="RefSeq" id="WP_176806976.1">
    <property type="nucleotide sequence ID" value="NZ_FNCL01000028.1"/>
</dbReference>
<keyword evidence="1" id="KW-1133">Transmembrane helix</keyword>
<dbReference type="EMBL" id="FOZW01000025">
    <property type="protein sequence ID" value="SFT26400.1"/>
    <property type="molecule type" value="Genomic_DNA"/>
</dbReference>
<protein>
    <recommendedName>
        <fullName evidence="4">Protein NnrT</fullName>
    </recommendedName>
</protein>
<reference evidence="3" key="1">
    <citation type="submission" date="2016-10" db="EMBL/GenBank/DDBJ databases">
        <authorList>
            <person name="Varghese N."/>
            <person name="Submissions S."/>
        </authorList>
    </citation>
    <scope>NUCLEOTIDE SEQUENCE [LARGE SCALE GENOMIC DNA]</scope>
    <source>
        <strain evidence="3">DSM 26894</strain>
    </source>
</reference>
<dbReference type="Proteomes" id="UP000199392">
    <property type="component" value="Unassembled WGS sequence"/>
</dbReference>
<name>A0A1I6WKA9_9RHOB</name>
<gene>
    <name evidence="2" type="ORF">SAMN04488050_12518</name>
</gene>
<organism evidence="2 3">
    <name type="scientific">Alloyangia pacifica</name>
    <dbReference type="NCBI Taxonomy" id="311180"/>
    <lineage>
        <taxon>Bacteria</taxon>
        <taxon>Pseudomonadati</taxon>
        <taxon>Pseudomonadota</taxon>
        <taxon>Alphaproteobacteria</taxon>
        <taxon>Rhodobacterales</taxon>
        <taxon>Roseobacteraceae</taxon>
        <taxon>Alloyangia</taxon>
    </lineage>
</organism>
<feature type="transmembrane region" description="Helical" evidence="1">
    <location>
        <begin position="33"/>
        <end position="54"/>
    </location>
</feature>
<evidence type="ECO:0000313" key="2">
    <source>
        <dbReference type="EMBL" id="SFT26400.1"/>
    </source>
</evidence>
<accession>A0A1I6WKA9</accession>
<proteinExistence type="predicted"/>
<dbReference type="AlphaFoldDB" id="A0A1I6WKA9"/>